<feature type="chain" id="PRO_5008640071" description="Transglutaminase-like domain-containing protein" evidence="1">
    <location>
        <begin position="19"/>
        <end position="320"/>
    </location>
</feature>
<reference evidence="3 4" key="1">
    <citation type="submission" date="2016-06" db="EMBL/GenBank/DDBJ databases">
        <title>Draft Genome Sequence of Tenacibaculum soleae UCD-KL19.</title>
        <authorList>
            <person name="Eisen J.A."/>
            <person name="Coil D.A."/>
            <person name="Lujan K.M."/>
        </authorList>
    </citation>
    <scope>NUCLEOTIDE SEQUENCE [LARGE SCALE GENOMIC DNA]</scope>
    <source>
        <strain evidence="3 4">UCD-KL19</strain>
    </source>
</reference>
<evidence type="ECO:0000313" key="3">
    <source>
        <dbReference type="EMBL" id="OCK44219.1"/>
    </source>
</evidence>
<accession>A0A1B9Y395</accession>
<dbReference type="EMBL" id="MAKX01000001">
    <property type="protein sequence ID" value="OCK44219.1"/>
    <property type="molecule type" value="Genomic_DNA"/>
</dbReference>
<evidence type="ECO:0000313" key="4">
    <source>
        <dbReference type="Proteomes" id="UP000093186"/>
    </source>
</evidence>
<dbReference type="SUPFAM" id="SSF54001">
    <property type="entry name" value="Cysteine proteinases"/>
    <property type="match status" value="1"/>
</dbReference>
<dbReference type="Pfam" id="PF01841">
    <property type="entry name" value="Transglut_core"/>
    <property type="match status" value="1"/>
</dbReference>
<dbReference type="PANTHER" id="PTHR46333">
    <property type="entry name" value="CYTOKINESIS PROTEIN 3"/>
    <property type="match status" value="1"/>
</dbReference>
<dbReference type="STRING" id="447689.BA195_05925"/>
<proteinExistence type="predicted"/>
<dbReference type="SMART" id="SM00460">
    <property type="entry name" value="TGc"/>
    <property type="match status" value="1"/>
</dbReference>
<organism evidence="3 4">
    <name type="scientific">Tenacibaculum soleae</name>
    <dbReference type="NCBI Taxonomy" id="447689"/>
    <lineage>
        <taxon>Bacteria</taxon>
        <taxon>Pseudomonadati</taxon>
        <taxon>Bacteroidota</taxon>
        <taxon>Flavobacteriia</taxon>
        <taxon>Flavobacteriales</taxon>
        <taxon>Flavobacteriaceae</taxon>
        <taxon>Tenacibaculum</taxon>
    </lineage>
</organism>
<dbReference type="GO" id="GO:0005737">
    <property type="term" value="C:cytoplasm"/>
    <property type="evidence" value="ECO:0007669"/>
    <property type="project" value="TreeGrafter"/>
</dbReference>
<dbReference type="Gene3D" id="3.10.620.30">
    <property type="match status" value="1"/>
</dbReference>
<comment type="caution">
    <text evidence="3">The sequence shown here is derived from an EMBL/GenBank/DDBJ whole genome shotgun (WGS) entry which is preliminary data.</text>
</comment>
<dbReference type="AlphaFoldDB" id="A0A1B9Y395"/>
<name>A0A1B9Y395_9FLAO</name>
<dbReference type="PANTHER" id="PTHR46333:SF2">
    <property type="entry name" value="CYTOKINESIS PROTEIN 3"/>
    <property type="match status" value="1"/>
</dbReference>
<evidence type="ECO:0000259" key="2">
    <source>
        <dbReference type="SMART" id="SM00460"/>
    </source>
</evidence>
<dbReference type="OrthoDB" id="9788327at2"/>
<protein>
    <recommendedName>
        <fullName evidence="2">Transglutaminase-like domain-containing protein</fullName>
    </recommendedName>
</protein>
<feature type="signal peptide" evidence="1">
    <location>
        <begin position="1"/>
        <end position="18"/>
    </location>
</feature>
<dbReference type="InterPro" id="IPR038765">
    <property type="entry name" value="Papain-like_cys_pep_sf"/>
</dbReference>
<sequence length="320" mass="37115">MKQLYFFFLLLSFASVTAQNFTLVDSKIKTYPKKITAEKLAHKIAIDFNSDQDKVRAIFSWLSFNIRYDLNEFYNPKQKRIRFSYKNEADKQAKISAIKNNIATETMLKRKGVCEGYAQAFAKICSLLKIQNQVIKGYVRNSSNDIGKIKTQTNHAWNAVKLNNKWLYIDATWAAGFVINGKWERNFNDYFFNIPKQKYLLTHYPENASWQPDIKKISLTTFFKQPIYATNFLKKGYKLLKPTNGILQVKKGTPINITLKNLNANQPIYCGFSNSNYAKKPKITITKNSTTISIIPPKISKKLHLIINQQVMLDFLIKQY</sequence>
<gene>
    <name evidence="3" type="ORF">BA195_05925</name>
</gene>
<evidence type="ECO:0000256" key="1">
    <source>
        <dbReference type="SAM" id="SignalP"/>
    </source>
</evidence>
<dbReference type="Proteomes" id="UP000093186">
    <property type="component" value="Unassembled WGS sequence"/>
</dbReference>
<dbReference type="RefSeq" id="WP_068703382.1">
    <property type="nucleotide sequence ID" value="NZ_MAKX01000001.1"/>
</dbReference>
<keyword evidence="4" id="KW-1185">Reference proteome</keyword>
<dbReference type="InterPro" id="IPR002931">
    <property type="entry name" value="Transglutaminase-like"/>
</dbReference>
<feature type="domain" description="Transglutaminase-like" evidence="2">
    <location>
        <begin position="106"/>
        <end position="173"/>
    </location>
</feature>
<keyword evidence="1" id="KW-0732">Signal</keyword>
<dbReference type="InterPro" id="IPR052557">
    <property type="entry name" value="CAP/Cytokinesis_protein"/>
</dbReference>